<dbReference type="PANTHER" id="PTHR34391">
    <property type="entry name" value="UPF0658 GOLGI APPARATUS MEMBRANE PROTEIN C1952.10C-RELATED"/>
    <property type="match status" value="1"/>
</dbReference>
<dbReference type="AlphaFoldDB" id="A0A9P6JQP4"/>
<keyword evidence="4" id="KW-1185">Reference proteome</keyword>
<keyword evidence="2" id="KW-1133">Transmembrane helix</keyword>
<dbReference type="EMBL" id="MU157848">
    <property type="protein sequence ID" value="KAF9529038.1"/>
    <property type="molecule type" value="Genomic_DNA"/>
</dbReference>
<evidence type="ECO:0000313" key="4">
    <source>
        <dbReference type="Proteomes" id="UP000807306"/>
    </source>
</evidence>
<keyword evidence="2" id="KW-0472">Membrane</keyword>
<feature type="transmembrane region" description="Helical" evidence="2">
    <location>
        <begin position="380"/>
        <end position="404"/>
    </location>
</feature>
<feature type="region of interest" description="Disordered" evidence="1">
    <location>
        <begin position="495"/>
        <end position="614"/>
    </location>
</feature>
<feature type="transmembrane region" description="Helical" evidence="2">
    <location>
        <begin position="181"/>
        <end position="200"/>
    </location>
</feature>
<name>A0A9P6JQP4_9AGAR</name>
<protein>
    <submittedName>
        <fullName evidence="3">Uncharacterized protein</fullName>
    </submittedName>
</protein>
<dbReference type="GO" id="GO:0005794">
    <property type="term" value="C:Golgi apparatus"/>
    <property type="evidence" value="ECO:0007669"/>
    <property type="project" value="TreeGrafter"/>
</dbReference>
<accession>A0A9P6JQP4</accession>
<feature type="transmembrane region" description="Helical" evidence="2">
    <location>
        <begin position="320"/>
        <end position="341"/>
    </location>
</feature>
<sequence length="614" mass="68468">MFRKSVKNLVKRGLMLSRVKILYTRITLTRFTTAYFFLALSVCLALTVLQTITFAHNSAALIILEPVHKIPDMGIVMIEDNKLLSCKTLPSQSRKECTTIMIYGPGSSSNVTGGQSSSRAVGLAQRTTAVADLSNQCILSLKWMDDLLHDAKREDLVNLAFNFWLFILALTTVVNESIPHLFAAFLGHVLGTGWAAYRFYSTCNLMHRYQDYIVPQACGGVDILKGWWDGRLQSAIPNLVINGITLIGYAYLSFRLFKVYANETFSRVGASPQIHRMYKVTLVFLVCLQLSGFFSLASTALWLDKICHDPIQHFAFHYKLYLAAFIITLVAQPPWLFLGWICVRRECRIRFGIFIAIAFLLLLVSTAMFFSPLYRYVFMTWAFFTTVSCTAYLLVLTTTVLSVLCRLNFGKGLAHYFQVTEALDGVDFTLVVFSKGEGIEKPLQSADSKTTYLDLPPLAYQNNANRSSGRFSIYSQRNTSPIQLFGAKPLMSDLGTVPQRLKSPTTRKRLSKLPPKRSTSLTRRSNASKAPSSPDFFVATPGAPTFPLPVVISSSAPRDTSELSPTQPPGIEVRRSPSRNSINSAEEIREKSVTPTIMTRGRGLPSNPRGAGWV</sequence>
<keyword evidence="2" id="KW-0812">Transmembrane</keyword>
<evidence type="ECO:0000313" key="3">
    <source>
        <dbReference type="EMBL" id="KAF9529038.1"/>
    </source>
</evidence>
<feature type="compositionally biased region" description="Polar residues" evidence="1">
    <location>
        <begin position="517"/>
        <end position="531"/>
    </location>
</feature>
<feature type="transmembrane region" description="Helical" evidence="2">
    <location>
        <begin position="235"/>
        <end position="257"/>
    </location>
</feature>
<organism evidence="3 4">
    <name type="scientific">Crepidotus variabilis</name>
    <dbReference type="NCBI Taxonomy" id="179855"/>
    <lineage>
        <taxon>Eukaryota</taxon>
        <taxon>Fungi</taxon>
        <taxon>Dikarya</taxon>
        <taxon>Basidiomycota</taxon>
        <taxon>Agaricomycotina</taxon>
        <taxon>Agaricomycetes</taxon>
        <taxon>Agaricomycetidae</taxon>
        <taxon>Agaricales</taxon>
        <taxon>Agaricineae</taxon>
        <taxon>Crepidotaceae</taxon>
        <taxon>Crepidotus</taxon>
    </lineage>
</organism>
<feature type="transmembrane region" description="Helical" evidence="2">
    <location>
        <begin position="156"/>
        <end position="174"/>
    </location>
</feature>
<dbReference type="PANTHER" id="PTHR34391:SF2">
    <property type="entry name" value="TRP C-TERMINAL DOMAIN-CONTAINING PROTEIN"/>
    <property type="match status" value="1"/>
</dbReference>
<reference evidence="3" key="1">
    <citation type="submission" date="2020-11" db="EMBL/GenBank/DDBJ databases">
        <authorList>
            <consortium name="DOE Joint Genome Institute"/>
            <person name="Ahrendt S."/>
            <person name="Riley R."/>
            <person name="Andreopoulos W."/>
            <person name="Labutti K."/>
            <person name="Pangilinan J."/>
            <person name="Ruiz-Duenas F.J."/>
            <person name="Barrasa J.M."/>
            <person name="Sanchez-Garcia M."/>
            <person name="Camarero S."/>
            <person name="Miyauchi S."/>
            <person name="Serrano A."/>
            <person name="Linde D."/>
            <person name="Babiker R."/>
            <person name="Drula E."/>
            <person name="Ayuso-Fernandez I."/>
            <person name="Pacheco R."/>
            <person name="Padilla G."/>
            <person name="Ferreira P."/>
            <person name="Barriuso J."/>
            <person name="Kellner H."/>
            <person name="Castanera R."/>
            <person name="Alfaro M."/>
            <person name="Ramirez L."/>
            <person name="Pisabarro A.G."/>
            <person name="Kuo A."/>
            <person name="Tritt A."/>
            <person name="Lipzen A."/>
            <person name="He G."/>
            <person name="Yan M."/>
            <person name="Ng V."/>
            <person name="Cullen D."/>
            <person name="Martin F."/>
            <person name="Rosso M.-N."/>
            <person name="Henrissat B."/>
            <person name="Hibbett D."/>
            <person name="Martinez A.T."/>
            <person name="Grigoriev I.V."/>
        </authorList>
    </citation>
    <scope>NUCLEOTIDE SEQUENCE</scope>
    <source>
        <strain evidence="3">CBS 506.95</strain>
    </source>
</reference>
<evidence type="ECO:0000256" key="1">
    <source>
        <dbReference type="SAM" id="MobiDB-lite"/>
    </source>
</evidence>
<feature type="transmembrane region" description="Helical" evidence="2">
    <location>
        <begin position="278"/>
        <end position="300"/>
    </location>
</feature>
<dbReference type="Proteomes" id="UP000807306">
    <property type="component" value="Unassembled WGS sequence"/>
</dbReference>
<gene>
    <name evidence="3" type="ORF">CPB83DRAFT_279871</name>
</gene>
<feature type="compositionally biased region" description="Polar residues" evidence="1">
    <location>
        <begin position="552"/>
        <end position="565"/>
    </location>
</feature>
<feature type="compositionally biased region" description="Basic residues" evidence="1">
    <location>
        <begin position="505"/>
        <end position="515"/>
    </location>
</feature>
<feature type="transmembrane region" description="Helical" evidence="2">
    <location>
        <begin position="353"/>
        <end position="374"/>
    </location>
</feature>
<proteinExistence type="predicted"/>
<dbReference type="OrthoDB" id="2684482at2759"/>
<comment type="caution">
    <text evidence="3">The sequence shown here is derived from an EMBL/GenBank/DDBJ whole genome shotgun (WGS) entry which is preliminary data.</text>
</comment>
<evidence type="ECO:0000256" key="2">
    <source>
        <dbReference type="SAM" id="Phobius"/>
    </source>
</evidence>
<dbReference type="InterPro" id="IPR040410">
    <property type="entry name" value="UPF0658_Golgi"/>
</dbReference>